<evidence type="ECO:0000313" key="3">
    <source>
        <dbReference type="Proteomes" id="UP000444401"/>
    </source>
</evidence>
<keyword evidence="1" id="KW-0472">Membrane</keyword>
<name>A0ABW9UTN1_9SPHN</name>
<feature type="transmembrane region" description="Helical" evidence="1">
    <location>
        <begin position="99"/>
        <end position="120"/>
    </location>
</feature>
<dbReference type="RefSeq" id="WP_160732858.1">
    <property type="nucleotide sequence ID" value="NZ_WTYO01000002.1"/>
</dbReference>
<dbReference type="Pfam" id="PF11158">
    <property type="entry name" value="DUF2938"/>
    <property type="match status" value="1"/>
</dbReference>
<comment type="caution">
    <text evidence="2">The sequence shown here is derived from an EMBL/GenBank/DDBJ whole genome shotgun (WGS) entry which is preliminary data.</text>
</comment>
<accession>A0ABW9UTN1</accession>
<keyword evidence="3" id="KW-1185">Reference proteome</keyword>
<gene>
    <name evidence="2" type="ORF">GRI72_05125</name>
</gene>
<reference evidence="2 3" key="1">
    <citation type="submission" date="2019-12" db="EMBL/GenBank/DDBJ databases">
        <title>Genomic-based taxomic classification of the family Erythrobacteraceae.</title>
        <authorList>
            <person name="Xu L."/>
        </authorList>
    </citation>
    <scope>NUCLEOTIDE SEQUENCE [LARGE SCALE GENOMIC DNA]</scope>
    <source>
        <strain evidence="2 3">H32</strain>
    </source>
</reference>
<proteinExistence type="predicted"/>
<dbReference type="InterPro" id="IPR021329">
    <property type="entry name" value="DUF2938"/>
</dbReference>
<protein>
    <submittedName>
        <fullName evidence="2">DUF2938 family protein</fullName>
    </submittedName>
</protein>
<keyword evidence="1" id="KW-1133">Transmembrane helix</keyword>
<evidence type="ECO:0000313" key="2">
    <source>
        <dbReference type="EMBL" id="MXO68206.1"/>
    </source>
</evidence>
<feature type="transmembrane region" description="Helical" evidence="1">
    <location>
        <begin position="6"/>
        <end position="24"/>
    </location>
</feature>
<dbReference type="Proteomes" id="UP000444401">
    <property type="component" value="Unassembled WGS sequence"/>
</dbReference>
<feature type="transmembrane region" description="Helical" evidence="1">
    <location>
        <begin position="68"/>
        <end position="87"/>
    </location>
</feature>
<keyword evidence="1" id="KW-0812">Transmembrane</keyword>
<dbReference type="EMBL" id="WTYO01000002">
    <property type="protein sequence ID" value="MXO68206.1"/>
    <property type="molecule type" value="Genomic_DNA"/>
</dbReference>
<feature type="transmembrane region" description="Helical" evidence="1">
    <location>
        <begin position="140"/>
        <end position="161"/>
    </location>
</feature>
<evidence type="ECO:0000256" key="1">
    <source>
        <dbReference type="SAM" id="Phobius"/>
    </source>
</evidence>
<organism evidence="2 3">
    <name type="scientific">Pelagerythrobacter marinus</name>
    <dbReference type="NCBI Taxonomy" id="538382"/>
    <lineage>
        <taxon>Bacteria</taxon>
        <taxon>Pseudomonadati</taxon>
        <taxon>Pseudomonadota</taxon>
        <taxon>Alphaproteobacteria</taxon>
        <taxon>Sphingomonadales</taxon>
        <taxon>Erythrobacteraceae</taxon>
        <taxon>Pelagerythrobacter</taxon>
    </lineage>
</organism>
<sequence>MAEFAWILVVGVTATLVMDLWALGARHLLGLVPLDYALVGRWVLAMPAGRFVHDGIAKAPARRGERQVGWLLHYAIGVAFAALLLAAAGREWARAPSPVAALAFGVATVAAPFLVLQPALGLGMAASRAPRPAVARAKSVASHLVFGGGLYLGAVLARPLLP</sequence>